<keyword evidence="8 10" id="KW-0479">Metal-binding</keyword>
<name>A0A1M4VV76_9LACT</name>
<evidence type="ECO:0000256" key="2">
    <source>
        <dbReference type="ARBA" id="ARBA00001936"/>
    </source>
</evidence>
<dbReference type="GO" id="GO:0005737">
    <property type="term" value="C:cytoplasm"/>
    <property type="evidence" value="ECO:0007669"/>
    <property type="project" value="UniProtKB-ARBA"/>
</dbReference>
<evidence type="ECO:0000256" key="5">
    <source>
        <dbReference type="ARBA" id="ARBA00001954"/>
    </source>
</evidence>
<dbReference type="GO" id="GO:0004750">
    <property type="term" value="F:D-ribulose-phosphate 3-epimerase activity"/>
    <property type="evidence" value="ECO:0007669"/>
    <property type="project" value="UniProtKB-UniRule"/>
</dbReference>
<feature type="binding site" evidence="14">
    <location>
        <begin position="141"/>
        <end position="144"/>
    </location>
    <ligand>
        <name>substrate</name>
    </ligand>
</feature>
<dbReference type="SUPFAM" id="SSF51366">
    <property type="entry name" value="Ribulose-phoshate binding barrel"/>
    <property type="match status" value="1"/>
</dbReference>
<evidence type="ECO:0000256" key="11">
    <source>
        <dbReference type="PIRNR" id="PIRNR001461"/>
    </source>
</evidence>
<dbReference type="Pfam" id="PF00834">
    <property type="entry name" value="Ribul_P_3_epim"/>
    <property type="match status" value="1"/>
</dbReference>
<dbReference type="EMBL" id="FQUF01000013">
    <property type="protein sequence ID" value="SHE72743.1"/>
    <property type="molecule type" value="Genomic_DNA"/>
</dbReference>
<dbReference type="InterPro" id="IPR000056">
    <property type="entry name" value="Ribul_P_3_epim-like"/>
</dbReference>
<dbReference type="PIRSF" id="PIRSF001461">
    <property type="entry name" value="RPE"/>
    <property type="match status" value="1"/>
</dbReference>
<feature type="binding site" evidence="10 13">
    <location>
        <position position="32"/>
    </location>
    <ligand>
        <name>a divalent metal cation</name>
        <dbReference type="ChEBI" id="CHEBI:60240"/>
    </ligand>
</feature>
<feature type="binding site" evidence="10 14">
    <location>
        <position position="7"/>
    </location>
    <ligand>
        <name>substrate</name>
    </ligand>
</feature>
<comment type="cofactor">
    <cofactor evidence="4">
        <name>Zn(2+)</name>
        <dbReference type="ChEBI" id="CHEBI:29105"/>
    </cofactor>
</comment>
<keyword evidence="16" id="KW-1185">Reference proteome</keyword>
<dbReference type="PROSITE" id="PS01086">
    <property type="entry name" value="RIBUL_P_3_EPIMER_2"/>
    <property type="match status" value="1"/>
</dbReference>
<dbReference type="CDD" id="cd00429">
    <property type="entry name" value="RPE"/>
    <property type="match status" value="1"/>
</dbReference>
<dbReference type="InterPro" id="IPR013785">
    <property type="entry name" value="Aldolase_TIM"/>
</dbReference>
<comment type="caution">
    <text evidence="10">Lacks conserved residue(s) required for the propagation of feature annotation.</text>
</comment>
<keyword evidence="9 10" id="KW-0413">Isomerase</keyword>
<feature type="active site" description="Proton donor" evidence="10 12">
    <location>
        <position position="174"/>
    </location>
</feature>
<keyword evidence="13" id="KW-0170">Cobalt</keyword>
<feature type="binding site" evidence="10">
    <location>
        <begin position="174"/>
        <end position="176"/>
    </location>
    <ligand>
        <name>substrate</name>
    </ligand>
</feature>
<organism evidence="15 16">
    <name type="scientific">Atopostipes suicloacalis DSM 15692</name>
    <dbReference type="NCBI Taxonomy" id="1121025"/>
    <lineage>
        <taxon>Bacteria</taxon>
        <taxon>Bacillati</taxon>
        <taxon>Bacillota</taxon>
        <taxon>Bacilli</taxon>
        <taxon>Lactobacillales</taxon>
        <taxon>Carnobacteriaceae</taxon>
        <taxon>Atopostipes</taxon>
    </lineage>
</organism>
<comment type="cofactor">
    <cofactor evidence="5">
        <name>Fe(2+)</name>
        <dbReference type="ChEBI" id="CHEBI:29033"/>
    </cofactor>
</comment>
<keyword evidence="10 11" id="KW-0119">Carbohydrate metabolism</keyword>
<evidence type="ECO:0000256" key="8">
    <source>
        <dbReference type="ARBA" id="ARBA00022723"/>
    </source>
</evidence>
<dbReference type="InterPro" id="IPR026019">
    <property type="entry name" value="Ribul_P_3_epim"/>
</dbReference>
<comment type="cofactor">
    <cofactor evidence="2">
        <name>Mn(2+)</name>
        <dbReference type="ChEBI" id="CHEBI:29035"/>
    </cofactor>
</comment>
<dbReference type="GO" id="GO:0046872">
    <property type="term" value="F:metal ion binding"/>
    <property type="evidence" value="ECO:0007669"/>
    <property type="project" value="UniProtKB-UniRule"/>
</dbReference>
<keyword evidence="13" id="KW-0464">Manganese</keyword>
<evidence type="ECO:0000256" key="1">
    <source>
        <dbReference type="ARBA" id="ARBA00001782"/>
    </source>
</evidence>
<feature type="binding site" evidence="10 14">
    <location>
        <begin position="196"/>
        <end position="197"/>
    </location>
    <ligand>
        <name>substrate</name>
    </ligand>
</feature>
<accession>A0A1M4VV76</accession>
<evidence type="ECO:0000256" key="10">
    <source>
        <dbReference type="HAMAP-Rule" id="MF_02227"/>
    </source>
</evidence>
<evidence type="ECO:0000256" key="3">
    <source>
        <dbReference type="ARBA" id="ARBA00001941"/>
    </source>
</evidence>
<evidence type="ECO:0000256" key="14">
    <source>
        <dbReference type="PIRSR" id="PIRSR001461-3"/>
    </source>
</evidence>
<evidence type="ECO:0000313" key="16">
    <source>
        <dbReference type="Proteomes" id="UP000184128"/>
    </source>
</evidence>
<dbReference type="InterPro" id="IPR011060">
    <property type="entry name" value="RibuloseP-bd_barrel"/>
</dbReference>
<proteinExistence type="inferred from homology"/>
<dbReference type="NCBIfam" id="NF004076">
    <property type="entry name" value="PRK05581.1-4"/>
    <property type="match status" value="1"/>
</dbReference>
<comment type="catalytic activity">
    <reaction evidence="1 10 11">
        <text>D-ribulose 5-phosphate = D-xylulose 5-phosphate</text>
        <dbReference type="Rhea" id="RHEA:13677"/>
        <dbReference type="ChEBI" id="CHEBI:57737"/>
        <dbReference type="ChEBI" id="CHEBI:58121"/>
        <dbReference type="EC" id="5.1.3.1"/>
    </reaction>
</comment>
<dbReference type="AlphaFoldDB" id="A0A1M4VV76"/>
<reference evidence="15 16" key="1">
    <citation type="submission" date="2016-11" db="EMBL/GenBank/DDBJ databases">
        <authorList>
            <person name="Jaros S."/>
            <person name="Januszkiewicz K."/>
            <person name="Wedrychowicz H."/>
        </authorList>
    </citation>
    <scope>NUCLEOTIDE SEQUENCE [LARGE SCALE GENOMIC DNA]</scope>
    <source>
        <strain evidence="15 16">DSM 15692</strain>
    </source>
</reference>
<dbReference type="EC" id="5.1.3.1" evidence="7 10"/>
<dbReference type="GO" id="GO:0019323">
    <property type="term" value="P:pentose catabolic process"/>
    <property type="evidence" value="ECO:0007669"/>
    <property type="project" value="UniProtKB-UniRule"/>
</dbReference>
<sequence length="217" mass="23615">MGKIAPSILSADIKKLGEDIQMLDQSEADWIHIDIMDGHFVSDITFGSNVVAAAKKITDLPLDVHLMVEEPEKIITKFIEAGATGITVHAETTKHLHRVMQDIKKQGAYPGVVINPGTPVSFIEPVLPIVDLVLVMTVNPGAGGQKFISEMVQKIEQLANYRREHDLDFLIQVDGGINNETIQICHEAGADVFVAGSNIFGAASPEDQIQTLKKLVN</sequence>
<feature type="binding site" evidence="10 13">
    <location>
        <position position="65"/>
    </location>
    <ligand>
        <name>a divalent metal cation</name>
        <dbReference type="ChEBI" id="CHEBI:60240"/>
    </ligand>
</feature>
<dbReference type="FunFam" id="3.20.20.70:FF:000004">
    <property type="entry name" value="Ribulose-phosphate 3-epimerase"/>
    <property type="match status" value="1"/>
</dbReference>
<dbReference type="HAMAP" id="MF_02227">
    <property type="entry name" value="RPE"/>
    <property type="match status" value="1"/>
</dbReference>
<comment type="cofactor">
    <cofactor evidence="3">
        <name>Co(2+)</name>
        <dbReference type="ChEBI" id="CHEBI:48828"/>
    </cofactor>
</comment>
<feature type="binding site" evidence="10 14">
    <location>
        <position position="65"/>
    </location>
    <ligand>
        <name>substrate</name>
    </ligand>
</feature>
<dbReference type="STRING" id="1121025.SAMN02745249_01013"/>
<dbReference type="PANTHER" id="PTHR11749">
    <property type="entry name" value="RIBULOSE-5-PHOSPHATE-3-EPIMERASE"/>
    <property type="match status" value="1"/>
</dbReference>
<protein>
    <recommendedName>
        <fullName evidence="7 10">Ribulose-phosphate 3-epimerase</fullName>
        <ecNumber evidence="7 10">5.1.3.1</ecNumber>
    </recommendedName>
</protein>
<comment type="pathway">
    <text evidence="10">Carbohydrate degradation.</text>
</comment>
<evidence type="ECO:0000256" key="12">
    <source>
        <dbReference type="PIRSR" id="PIRSR001461-1"/>
    </source>
</evidence>
<comment type="similarity">
    <text evidence="6 10 11">Belongs to the ribulose-phosphate 3-epimerase family.</text>
</comment>
<dbReference type="RefSeq" id="WP_073297283.1">
    <property type="nucleotide sequence ID" value="NZ_FQUF01000013.1"/>
</dbReference>
<dbReference type="NCBIfam" id="TIGR01163">
    <property type="entry name" value="rpe"/>
    <property type="match status" value="1"/>
</dbReference>
<evidence type="ECO:0000313" key="15">
    <source>
        <dbReference type="EMBL" id="SHE72743.1"/>
    </source>
</evidence>
<feature type="binding site" evidence="14">
    <location>
        <position position="176"/>
    </location>
    <ligand>
        <name>substrate</name>
    </ligand>
</feature>
<feature type="binding site" evidence="10 13">
    <location>
        <position position="34"/>
    </location>
    <ligand>
        <name>a divalent metal cation</name>
        <dbReference type="ChEBI" id="CHEBI:60240"/>
    </ligand>
</feature>
<dbReference type="GO" id="GO:0006098">
    <property type="term" value="P:pentose-phosphate shunt"/>
    <property type="evidence" value="ECO:0007669"/>
    <property type="project" value="UniProtKB-UniRule"/>
</dbReference>
<dbReference type="OrthoDB" id="1645589at2"/>
<comment type="cofactor">
    <cofactor evidence="10 13">
        <name>a divalent metal cation</name>
        <dbReference type="ChEBI" id="CHEBI:60240"/>
    </cofactor>
    <text evidence="10 13">Binds 1 divalent metal cation per subunit.</text>
</comment>
<feature type="active site" description="Proton acceptor" evidence="10 12">
    <location>
        <position position="34"/>
    </location>
</feature>
<evidence type="ECO:0000256" key="4">
    <source>
        <dbReference type="ARBA" id="ARBA00001947"/>
    </source>
</evidence>
<comment type="function">
    <text evidence="10">Catalyzes the reversible epimerization of D-ribulose 5-phosphate to D-xylulose 5-phosphate.</text>
</comment>
<gene>
    <name evidence="10" type="primary">rpe</name>
    <name evidence="15" type="ORF">SAMN02745249_01013</name>
</gene>
<dbReference type="Proteomes" id="UP000184128">
    <property type="component" value="Unassembled WGS sequence"/>
</dbReference>
<evidence type="ECO:0000256" key="9">
    <source>
        <dbReference type="ARBA" id="ARBA00023235"/>
    </source>
</evidence>
<evidence type="ECO:0000256" key="6">
    <source>
        <dbReference type="ARBA" id="ARBA00009541"/>
    </source>
</evidence>
<keyword evidence="13" id="KW-0862">Zinc</keyword>
<dbReference type="Gene3D" id="3.20.20.70">
    <property type="entry name" value="Aldolase class I"/>
    <property type="match status" value="1"/>
</dbReference>
<feature type="binding site" evidence="10 13">
    <location>
        <position position="174"/>
    </location>
    <ligand>
        <name>a divalent metal cation</name>
        <dbReference type="ChEBI" id="CHEBI:60240"/>
    </ligand>
</feature>
<evidence type="ECO:0000256" key="13">
    <source>
        <dbReference type="PIRSR" id="PIRSR001461-2"/>
    </source>
</evidence>
<evidence type="ECO:0000256" key="7">
    <source>
        <dbReference type="ARBA" id="ARBA00013188"/>
    </source>
</evidence>